<gene>
    <name evidence="2" type="ORF">FHW16_001430</name>
</gene>
<comment type="caution">
    <text evidence="2">The sequence shown here is derived from an EMBL/GenBank/DDBJ whole genome shotgun (WGS) entry which is preliminary data.</text>
</comment>
<evidence type="ECO:0000256" key="1">
    <source>
        <dbReference type="SAM" id="Phobius"/>
    </source>
</evidence>
<dbReference type="Proteomes" id="UP000549052">
    <property type="component" value="Unassembled WGS sequence"/>
</dbReference>
<dbReference type="RefSeq" id="WP_182548378.1">
    <property type="nucleotide sequence ID" value="NZ_JACGXN010000001.1"/>
</dbReference>
<organism evidence="2 3">
    <name type="scientific">Phyllobacterium myrsinacearum</name>
    <dbReference type="NCBI Taxonomy" id="28101"/>
    <lineage>
        <taxon>Bacteria</taxon>
        <taxon>Pseudomonadati</taxon>
        <taxon>Pseudomonadota</taxon>
        <taxon>Alphaproteobacteria</taxon>
        <taxon>Hyphomicrobiales</taxon>
        <taxon>Phyllobacteriaceae</taxon>
        <taxon>Phyllobacterium</taxon>
    </lineage>
</organism>
<evidence type="ECO:0000313" key="3">
    <source>
        <dbReference type="Proteomes" id="UP000549052"/>
    </source>
</evidence>
<feature type="transmembrane region" description="Helical" evidence="1">
    <location>
        <begin position="85"/>
        <end position="109"/>
    </location>
</feature>
<keyword evidence="1" id="KW-0812">Transmembrane</keyword>
<keyword evidence="3" id="KW-1185">Reference proteome</keyword>
<protein>
    <submittedName>
        <fullName evidence="2">Putative membrane protein</fullName>
    </submittedName>
</protein>
<keyword evidence="1" id="KW-1133">Transmembrane helix</keyword>
<reference evidence="2 3" key="1">
    <citation type="submission" date="2020-07" db="EMBL/GenBank/DDBJ databases">
        <title>Genomic Encyclopedia of Type Strains, Phase IV (KMG-V): Genome sequencing to study the core and pangenomes of soil and plant-associated prokaryotes.</title>
        <authorList>
            <person name="Whitman W."/>
        </authorList>
    </citation>
    <scope>NUCLEOTIDE SEQUENCE [LARGE SCALE GENOMIC DNA]</scope>
    <source>
        <strain evidence="2 3">AN3</strain>
    </source>
</reference>
<accession>A0A839EHA2</accession>
<evidence type="ECO:0000313" key="2">
    <source>
        <dbReference type="EMBL" id="MBA8877748.1"/>
    </source>
</evidence>
<name>A0A839EHA2_9HYPH</name>
<proteinExistence type="predicted"/>
<keyword evidence="1" id="KW-0472">Membrane</keyword>
<sequence>MNALFSALTVYFLYLMSSIPFIVWAGRSAYGGTVSSGSLRPWPGILSTIMRVVLPLLLIFLYAWNVSDRSRSGISGIETTGASDWMPYQFLLLPPAFGSIVGYGIGFLMGAKARNRA</sequence>
<feature type="transmembrane region" description="Helical" evidence="1">
    <location>
        <begin position="41"/>
        <end position="64"/>
    </location>
</feature>
<dbReference type="AlphaFoldDB" id="A0A839EHA2"/>
<dbReference type="EMBL" id="JACGXN010000001">
    <property type="protein sequence ID" value="MBA8877748.1"/>
    <property type="molecule type" value="Genomic_DNA"/>
</dbReference>